<dbReference type="Gene3D" id="2.60.120.10">
    <property type="entry name" value="Jelly Rolls"/>
    <property type="match status" value="1"/>
</dbReference>
<name>A0A1M5IC99_9BACT</name>
<sequence length="235" mass="25031">MGKELVTVSDVQAAADAGKDHIVAPRDRFIVTPAALDLAERLEIRILEDGSPAPLPAACPLAKDENAPETEAPADDRLVVEEVIRRVCERLEGHVDPERLKDVVARLVSCRLEGGAPAPSEEQDAGLGGVIFVDASHALAHEGDAPPIGEKVLVTGVLGGDDQKLAGAYMAWEQASFRRTVESPEIQVVLEGELHLTVGGRTLKAKPGDMLYLPEGVKVLYSTPSRVRLACINAL</sequence>
<protein>
    <submittedName>
        <fullName evidence="1">Ethanolamine utilization protein EutQ</fullName>
    </submittedName>
</protein>
<organism evidence="1 2">
    <name type="scientific">Desulfacinum infernum DSM 9756</name>
    <dbReference type="NCBI Taxonomy" id="1121391"/>
    <lineage>
        <taxon>Bacteria</taxon>
        <taxon>Pseudomonadati</taxon>
        <taxon>Thermodesulfobacteriota</taxon>
        <taxon>Syntrophobacteria</taxon>
        <taxon>Syntrophobacterales</taxon>
        <taxon>Syntrophobacteraceae</taxon>
        <taxon>Desulfacinum</taxon>
    </lineage>
</organism>
<keyword evidence="2" id="KW-1185">Reference proteome</keyword>
<dbReference type="Pfam" id="PF06249">
    <property type="entry name" value="EutQ"/>
    <property type="match status" value="1"/>
</dbReference>
<dbReference type="InterPro" id="IPR010424">
    <property type="entry name" value="EutQ"/>
</dbReference>
<accession>A0A1M5IC99</accession>
<evidence type="ECO:0000313" key="2">
    <source>
        <dbReference type="Proteomes" id="UP000184076"/>
    </source>
</evidence>
<dbReference type="InterPro" id="IPR014710">
    <property type="entry name" value="RmlC-like_jellyroll"/>
</dbReference>
<dbReference type="STRING" id="1121391.SAMN02745206_03562"/>
<dbReference type="Proteomes" id="UP000184076">
    <property type="component" value="Unassembled WGS sequence"/>
</dbReference>
<dbReference type="SUPFAM" id="SSF51182">
    <property type="entry name" value="RmlC-like cupins"/>
    <property type="match status" value="1"/>
</dbReference>
<proteinExistence type="predicted"/>
<evidence type="ECO:0000313" key="1">
    <source>
        <dbReference type="EMBL" id="SHG25530.1"/>
    </source>
</evidence>
<dbReference type="EMBL" id="FQVB01000054">
    <property type="protein sequence ID" value="SHG25530.1"/>
    <property type="molecule type" value="Genomic_DNA"/>
</dbReference>
<gene>
    <name evidence="1" type="ORF">SAMN02745206_03562</name>
</gene>
<dbReference type="RefSeq" id="WP_073041924.1">
    <property type="nucleotide sequence ID" value="NZ_FQVB01000054.1"/>
</dbReference>
<reference evidence="2" key="1">
    <citation type="submission" date="2016-11" db="EMBL/GenBank/DDBJ databases">
        <authorList>
            <person name="Varghese N."/>
            <person name="Submissions S."/>
        </authorList>
    </citation>
    <scope>NUCLEOTIDE SEQUENCE [LARGE SCALE GENOMIC DNA]</scope>
    <source>
        <strain evidence="2">DSM 9756</strain>
    </source>
</reference>
<dbReference type="InterPro" id="IPR011051">
    <property type="entry name" value="RmlC_Cupin_sf"/>
</dbReference>
<dbReference type="AlphaFoldDB" id="A0A1M5IC99"/>